<dbReference type="SUPFAM" id="SSF159888">
    <property type="entry name" value="YdhG-like"/>
    <property type="match status" value="1"/>
</dbReference>
<feature type="domain" description="YdhG-like" evidence="1">
    <location>
        <begin position="20"/>
        <end position="108"/>
    </location>
</feature>
<dbReference type="EMBL" id="RBXT01000001">
    <property type="protein sequence ID" value="RKT79454.1"/>
    <property type="molecule type" value="Genomic_DNA"/>
</dbReference>
<dbReference type="EMBL" id="JACHVT010000013">
    <property type="protein sequence ID" value="MBB2988491.1"/>
    <property type="molecule type" value="Genomic_DNA"/>
</dbReference>
<dbReference type="Gene3D" id="3.90.1150.200">
    <property type="match status" value="1"/>
</dbReference>
<evidence type="ECO:0000313" key="5">
    <source>
        <dbReference type="Proteomes" id="UP000590811"/>
    </source>
</evidence>
<dbReference type="Proteomes" id="UP000590811">
    <property type="component" value="Unassembled WGS sequence"/>
</dbReference>
<proteinExistence type="predicted"/>
<accession>A0A495Y2F6</accession>
<evidence type="ECO:0000259" key="1">
    <source>
        <dbReference type="Pfam" id="PF08818"/>
    </source>
</evidence>
<organism evidence="3 4">
    <name type="scientific">Terracoccus luteus</name>
    <dbReference type="NCBI Taxonomy" id="53356"/>
    <lineage>
        <taxon>Bacteria</taxon>
        <taxon>Bacillati</taxon>
        <taxon>Actinomycetota</taxon>
        <taxon>Actinomycetes</taxon>
        <taxon>Micrococcales</taxon>
        <taxon>Intrasporangiaceae</taxon>
        <taxon>Terracoccus</taxon>
    </lineage>
</organism>
<dbReference type="InterPro" id="IPR014922">
    <property type="entry name" value="YdhG-like"/>
</dbReference>
<evidence type="ECO:0000313" key="3">
    <source>
        <dbReference type="EMBL" id="RKT79454.1"/>
    </source>
</evidence>
<comment type="caution">
    <text evidence="3">The sequence shown here is derived from an EMBL/GenBank/DDBJ whole genome shotgun (WGS) entry which is preliminary data.</text>
</comment>
<dbReference type="AlphaFoldDB" id="A0A495Y2F6"/>
<evidence type="ECO:0000313" key="4">
    <source>
        <dbReference type="Proteomes" id="UP000278440"/>
    </source>
</evidence>
<evidence type="ECO:0000313" key="2">
    <source>
        <dbReference type="EMBL" id="MBB2988491.1"/>
    </source>
</evidence>
<dbReference type="OrthoDB" id="3236524at2"/>
<reference evidence="2 5" key="2">
    <citation type="submission" date="2020-08" db="EMBL/GenBank/DDBJ databases">
        <title>Genomic Encyclopedia of Type Strains, Phase IV (KMG-V): Genome sequencing to study the core and pangenomes of soil and plant-associated prokaryotes.</title>
        <authorList>
            <person name="Whitman W."/>
        </authorList>
    </citation>
    <scope>NUCLEOTIDE SEQUENCE [LARGE SCALE GENOMIC DNA]</scope>
    <source>
        <strain evidence="2 5">B3ACCR2</strain>
    </source>
</reference>
<protein>
    <submittedName>
        <fullName evidence="3">Uncharacterized protein YdhG (YjbR/CyaY superfamily)</fullName>
    </submittedName>
</protein>
<gene>
    <name evidence="3" type="ORF">DFJ68_2926</name>
    <name evidence="2" type="ORF">FHW14_003685</name>
</gene>
<sequence>MATKFETIDDYIASFPPESRRALEGVRRTIAQAAPHAREKISYGMATYLVSGRPLLYFAGWKKHVGIYPVPTGDETFEREVAPYRGAKETVRFPLSQPMPLHLIRQITELCLAQRAEATST</sequence>
<dbReference type="Pfam" id="PF08818">
    <property type="entry name" value="DUF1801"/>
    <property type="match status" value="1"/>
</dbReference>
<dbReference type="Proteomes" id="UP000278440">
    <property type="component" value="Unassembled WGS sequence"/>
</dbReference>
<reference evidence="3 4" key="1">
    <citation type="submission" date="2018-10" db="EMBL/GenBank/DDBJ databases">
        <title>Sequencing the genomes of 1000 actinobacteria strains.</title>
        <authorList>
            <person name="Klenk H.-P."/>
        </authorList>
    </citation>
    <scope>NUCLEOTIDE SEQUENCE [LARGE SCALE GENOMIC DNA]</scope>
    <source>
        <strain evidence="3 4">DSM 44267</strain>
    </source>
</reference>
<keyword evidence="4" id="KW-1185">Reference proteome</keyword>
<name>A0A495Y2F6_9MICO</name>
<dbReference type="RefSeq" id="WP_121034333.1">
    <property type="nucleotide sequence ID" value="NZ_JACHVT010000013.1"/>
</dbReference>